<dbReference type="Pfam" id="PF01235">
    <property type="entry name" value="Na_Ala_symp"/>
    <property type="match status" value="1"/>
</dbReference>
<feature type="transmembrane region" description="Helical" evidence="8">
    <location>
        <begin position="12"/>
        <end position="31"/>
    </location>
</feature>
<evidence type="ECO:0000256" key="6">
    <source>
        <dbReference type="ARBA" id="ARBA00022989"/>
    </source>
</evidence>
<evidence type="ECO:0000256" key="7">
    <source>
        <dbReference type="ARBA" id="ARBA00023136"/>
    </source>
</evidence>
<dbReference type="PANTHER" id="PTHR30330:SF3">
    <property type="entry name" value="TRANSCRIPTIONAL REGULATOR, LRP FAMILY"/>
    <property type="match status" value="1"/>
</dbReference>
<feature type="transmembrane region" description="Helical" evidence="8">
    <location>
        <begin position="96"/>
        <end position="119"/>
    </location>
</feature>
<feature type="transmembrane region" description="Helical" evidence="8">
    <location>
        <begin position="416"/>
        <end position="437"/>
    </location>
</feature>
<dbReference type="PRINTS" id="PR00175">
    <property type="entry name" value="NAALASMPORT"/>
</dbReference>
<dbReference type="EMBL" id="CP001928">
    <property type="protein sequence ID" value="ADI38668.1"/>
    <property type="molecule type" value="Genomic_DNA"/>
</dbReference>
<keyword evidence="8" id="KW-0769">Symport</keyword>
<protein>
    <submittedName>
        <fullName evidence="9">Alanine or Glycine Cation Symporter (AGCS) family protein</fullName>
    </submittedName>
</protein>
<evidence type="ECO:0000256" key="8">
    <source>
        <dbReference type="RuleBase" id="RU363064"/>
    </source>
</evidence>
<organism evidence="9 10">
    <name type="scientific">Waddlia chondrophila (strain ATCC VR-1470 / WSU 86-1044)</name>
    <dbReference type="NCBI Taxonomy" id="716544"/>
    <lineage>
        <taxon>Bacteria</taxon>
        <taxon>Pseudomonadati</taxon>
        <taxon>Chlamydiota</taxon>
        <taxon>Chlamydiia</taxon>
        <taxon>Parachlamydiales</taxon>
        <taxon>Waddliaceae</taxon>
        <taxon>Waddlia</taxon>
    </lineage>
</organism>
<dbReference type="GO" id="GO:0005886">
    <property type="term" value="C:plasma membrane"/>
    <property type="evidence" value="ECO:0007669"/>
    <property type="project" value="UniProtKB-SubCell"/>
</dbReference>
<comment type="similarity">
    <text evidence="2 8">Belongs to the alanine or glycine:cation symporter (AGCS) (TC 2.A.25) family.</text>
</comment>
<dbReference type="Gene3D" id="1.20.1740.10">
    <property type="entry name" value="Amino acid/polyamine transporter I"/>
    <property type="match status" value="1"/>
</dbReference>
<proteinExistence type="inferred from homology"/>
<evidence type="ECO:0000256" key="3">
    <source>
        <dbReference type="ARBA" id="ARBA00022448"/>
    </source>
</evidence>
<feature type="transmembrane region" description="Helical" evidence="8">
    <location>
        <begin position="348"/>
        <end position="374"/>
    </location>
</feature>
<dbReference type="NCBIfam" id="TIGR00835">
    <property type="entry name" value="agcS"/>
    <property type="match status" value="1"/>
</dbReference>
<dbReference type="InterPro" id="IPR001463">
    <property type="entry name" value="Na/Ala_symport"/>
</dbReference>
<reference evidence="9 10" key="1">
    <citation type="journal article" date="2010" name="PLoS ONE">
        <title>The Waddlia genome: a window into chlamydial biology.</title>
        <authorList>
            <person name="Bertelli C."/>
            <person name="Collyn F."/>
            <person name="Croxatto A."/>
            <person name="Ruckert C."/>
            <person name="Polkinghorne A."/>
            <person name="Kebbi-Beghdadi C."/>
            <person name="Goesmann A."/>
            <person name="Vaughan L."/>
            <person name="Greub G."/>
        </authorList>
    </citation>
    <scope>NUCLEOTIDE SEQUENCE [LARGE SCALE GENOMIC DNA]</scope>
    <source>
        <strain evidence="10">ATCC VR-1470 / WSU 86-1044</strain>
    </source>
</reference>
<dbReference type="STRING" id="716544.wcw_1316"/>
<feature type="transmembrane region" description="Helical" evidence="8">
    <location>
        <begin position="305"/>
        <end position="328"/>
    </location>
</feature>
<feature type="transmembrane region" description="Helical" evidence="8">
    <location>
        <begin position="381"/>
        <end position="404"/>
    </location>
</feature>
<evidence type="ECO:0000256" key="4">
    <source>
        <dbReference type="ARBA" id="ARBA00022475"/>
    </source>
</evidence>
<evidence type="ECO:0000256" key="2">
    <source>
        <dbReference type="ARBA" id="ARBA00009261"/>
    </source>
</evidence>
<keyword evidence="4 8" id="KW-1003">Cell membrane</keyword>
<keyword evidence="7 8" id="KW-0472">Membrane</keyword>
<dbReference type="Proteomes" id="UP000001505">
    <property type="component" value="Chromosome"/>
</dbReference>
<feature type="transmembrane region" description="Helical" evidence="8">
    <location>
        <begin position="247"/>
        <end position="267"/>
    </location>
</feature>
<feature type="transmembrane region" description="Helical" evidence="8">
    <location>
        <begin position="179"/>
        <end position="199"/>
    </location>
</feature>
<feature type="transmembrane region" description="Helical" evidence="8">
    <location>
        <begin position="67"/>
        <end position="90"/>
    </location>
</feature>
<accession>D6YRH3</accession>
<comment type="subcellular location">
    <subcellularLocation>
        <location evidence="1 8">Cell membrane</location>
        <topology evidence="1 8">Multi-pass membrane protein</topology>
    </subcellularLocation>
</comment>
<sequence length="462" mass="49094">MTWLDTIYQWVWGIPMLILLLGNGLLLTVLLKGLQFRYLPYALRLIISSDKEQDSKVKGDISNFESLMTALAGALGIGNIAGVSTAFAVGGTGALFWMWVMALIGMATKYGEAILAVKYRVMDDRGEMCGGPMHFIERGLGWKWLAGAFALFGAIASFGGGNMIQANSVADVMMNLYHIPSWVSGVILALITGSILIGGIKSIGRFAAFMVPFMAVFYIGGGCLILLKSYDRIPDAILSVFQHAFTGQAAFGGFAGSTLLMTIQVGMSRGLMTSEAGLGTASIAAAAAKTDFPGRQAMISMTGSFIATIVLCTVTGLVLGVAGVQGALRPDGVPLNGASMTMAAFESAFPWGGYIVTIALILFALTTLLGWAYYGEKCLEYLFGTFSILPFRLIFTLIIIPGAILDLEVVWKVADITNGLMAYPNLIGLTALSGVILKETKTFLQVVKNETGSSSSNDFHCA</sequence>
<dbReference type="HOGENOM" id="CLU_024867_1_2_0"/>
<dbReference type="PANTHER" id="PTHR30330">
    <property type="entry name" value="AGSS FAMILY TRANSPORTER, SODIUM-ALANINE"/>
    <property type="match status" value="1"/>
</dbReference>
<keyword evidence="10" id="KW-1185">Reference proteome</keyword>
<keyword evidence="6 8" id="KW-1133">Transmembrane helix</keyword>
<dbReference type="PROSITE" id="PS00873">
    <property type="entry name" value="NA_ALANINE_SYMP"/>
    <property type="match status" value="1"/>
</dbReference>
<evidence type="ECO:0000256" key="1">
    <source>
        <dbReference type="ARBA" id="ARBA00004651"/>
    </source>
</evidence>
<evidence type="ECO:0000256" key="5">
    <source>
        <dbReference type="ARBA" id="ARBA00022692"/>
    </source>
</evidence>
<keyword evidence="5 8" id="KW-0812">Transmembrane</keyword>
<evidence type="ECO:0000313" key="9">
    <source>
        <dbReference type="EMBL" id="ADI38668.1"/>
    </source>
</evidence>
<dbReference type="KEGG" id="wch:wcw_1316"/>
<feature type="transmembrane region" description="Helical" evidence="8">
    <location>
        <begin position="206"/>
        <end position="227"/>
    </location>
</feature>
<dbReference type="eggNOG" id="COG1115">
    <property type="taxonomic scope" value="Bacteria"/>
</dbReference>
<evidence type="ECO:0000313" key="10">
    <source>
        <dbReference type="Proteomes" id="UP000001505"/>
    </source>
</evidence>
<feature type="transmembrane region" description="Helical" evidence="8">
    <location>
        <begin position="140"/>
        <end position="159"/>
    </location>
</feature>
<dbReference type="RefSeq" id="WP_013182379.1">
    <property type="nucleotide sequence ID" value="NC_014225.1"/>
</dbReference>
<dbReference type="GO" id="GO:0005283">
    <property type="term" value="F:amino acid:sodium symporter activity"/>
    <property type="evidence" value="ECO:0007669"/>
    <property type="project" value="InterPro"/>
</dbReference>
<dbReference type="AlphaFoldDB" id="D6YRH3"/>
<name>D6YRH3_WADCW</name>
<keyword evidence="3 8" id="KW-0813">Transport</keyword>
<gene>
    <name evidence="9" type="primary">agcS</name>
    <name evidence="9" type="ordered locus">wcw_1316</name>
</gene>
<dbReference type="OrthoDB" id="9804874at2"/>